<keyword evidence="2" id="KW-1185">Reference proteome</keyword>
<dbReference type="EMBL" id="WHJC01000484">
    <property type="protein sequence ID" value="MPQ45181.1"/>
    <property type="molecule type" value="Genomic_DNA"/>
</dbReference>
<dbReference type="RefSeq" id="WP_152892246.1">
    <property type="nucleotide sequence ID" value="NZ_WHJC01000484.1"/>
</dbReference>
<evidence type="ECO:0000313" key="2">
    <source>
        <dbReference type="Proteomes" id="UP000430345"/>
    </source>
</evidence>
<reference evidence="1 2" key="1">
    <citation type="submission" date="2019-10" db="EMBL/GenBank/DDBJ databases">
        <title>The Genome Sequence of Clostridium tarantellae Isolated from Fish Brain.</title>
        <authorList>
            <person name="Bano L."/>
            <person name="Kiel M."/>
            <person name="Sales G."/>
            <person name="Doxey A.C."/>
            <person name="Mansfield M.J."/>
            <person name="Schiavone M."/>
            <person name="Rossetto O."/>
            <person name="Pirazzini M."/>
            <person name="Dobrindt U."/>
            <person name="Montecucco C."/>
        </authorList>
    </citation>
    <scope>NUCLEOTIDE SEQUENCE [LARGE SCALE GENOMIC DNA]</scope>
    <source>
        <strain evidence="1 2">DSM 3997</strain>
    </source>
</reference>
<evidence type="ECO:0000313" key="1">
    <source>
        <dbReference type="EMBL" id="MPQ45181.1"/>
    </source>
</evidence>
<proteinExistence type="predicted"/>
<dbReference type="Proteomes" id="UP000430345">
    <property type="component" value="Unassembled WGS sequence"/>
</dbReference>
<name>A0A6I1MWJ4_9CLOT</name>
<protein>
    <submittedName>
        <fullName evidence="1">Uncharacterized protein</fullName>
    </submittedName>
</protein>
<sequence length="90" mass="10853">MNTNLLENSSMEDFKNTMTVFYRKKTGDIFHIAPGRQDFNFFGEIGEDYELILDMVQIKREKIIMENWNSFKIDLKELTPKFKENFNKYI</sequence>
<dbReference type="OrthoDB" id="1963661at2"/>
<comment type="caution">
    <text evidence="1">The sequence shown here is derived from an EMBL/GenBank/DDBJ whole genome shotgun (WGS) entry which is preliminary data.</text>
</comment>
<gene>
    <name evidence="1" type="ORF">GBZ86_15805</name>
</gene>
<organism evidence="1 2">
    <name type="scientific">Clostridium tarantellae</name>
    <dbReference type="NCBI Taxonomy" id="39493"/>
    <lineage>
        <taxon>Bacteria</taxon>
        <taxon>Bacillati</taxon>
        <taxon>Bacillota</taxon>
        <taxon>Clostridia</taxon>
        <taxon>Eubacteriales</taxon>
        <taxon>Clostridiaceae</taxon>
        <taxon>Clostridium</taxon>
    </lineage>
</organism>
<dbReference type="AlphaFoldDB" id="A0A6I1MWJ4"/>
<accession>A0A6I1MWJ4</accession>